<evidence type="ECO:0000313" key="3">
    <source>
        <dbReference type="Proteomes" id="UP000015105"/>
    </source>
</evidence>
<dbReference type="Proteomes" id="UP000015105">
    <property type="component" value="Chromosome 5D"/>
</dbReference>
<name>A0A453KXS7_AEGTS</name>
<evidence type="ECO:0000313" key="2">
    <source>
        <dbReference type="EnsemblPlants" id="AET5Gv20551400.4"/>
    </source>
</evidence>
<reference evidence="2" key="4">
    <citation type="submission" date="2019-03" db="UniProtKB">
        <authorList>
            <consortium name="EnsemblPlants"/>
        </authorList>
    </citation>
    <scope>IDENTIFICATION</scope>
</reference>
<reference evidence="2" key="5">
    <citation type="journal article" date="2021" name="G3 (Bethesda)">
        <title>Aegilops tauschii genome assembly Aet v5.0 features greater sequence contiguity and improved annotation.</title>
        <authorList>
            <person name="Wang L."/>
            <person name="Zhu T."/>
            <person name="Rodriguez J.C."/>
            <person name="Deal K.R."/>
            <person name="Dubcovsky J."/>
            <person name="McGuire P.E."/>
            <person name="Lux T."/>
            <person name="Spannagl M."/>
            <person name="Mayer K.F.X."/>
            <person name="Baldrich P."/>
            <person name="Meyers B.C."/>
            <person name="Huo N."/>
            <person name="Gu Y.Q."/>
            <person name="Zhou H."/>
            <person name="Devos K.M."/>
            <person name="Bennetzen J.L."/>
            <person name="Unver T."/>
            <person name="Budak H."/>
            <person name="Gulick P.J."/>
            <person name="Galiba G."/>
            <person name="Kalapos B."/>
            <person name="Nelson D.R."/>
            <person name="Li P."/>
            <person name="You F.M."/>
            <person name="Luo M.C."/>
            <person name="Dvorak J."/>
        </authorList>
    </citation>
    <scope>NUCLEOTIDE SEQUENCE [LARGE SCALE GENOMIC DNA]</scope>
    <source>
        <strain evidence="2">cv. AL8/78</strain>
    </source>
</reference>
<feature type="signal peptide" evidence="1">
    <location>
        <begin position="1"/>
        <end position="17"/>
    </location>
</feature>
<evidence type="ECO:0000256" key="1">
    <source>
        <dbReference type="SAM" id="SignalP"/>
    </source>
</evidence>
<accession>A0A453KXS7</accession>
<keyword evidence="3" id="KW-1185">Reference proteome</keyword>
<dbReference type="EnsemblPlants" id="AET5Gv20551400.4">
    <property type="protein sequence ID" value="AET5Gv20551400.4"/>
    <property type="gene ID" value="AET5Gv20551400"/>
</dbReference>
<evidence type="ECO:0008006" key="4">
    <source>
        <dbReference type="Google" id="ProtNLM"/>
    </source>
</evidence>
<reference evidence="2" key="3">
    <citation type="journal article" date="2017" name="Nature">
        <title>Genome sequence of the progenitor of the wheat D genome Aegilops tauschii.</title>
        <authorList>
            <person name="Luo M.C."/>
            <person name="Gu Y.Q."/>
            <person name="Puiu D."/>
            <person name="Wang H."/>
            <person name="Twardziok S.O."/>
            <person name="Deal K.R."/>
            <person name="Huo N."/>
            <person name="Zhu T."/>
            <person name="Wang L."/>
            <person name="Wang Y."/>
            <person name="McGuire P.E."/>
            <person name="Liu S."/>
            <person name="Long H."/>
            <person name="Ramasamy R.K."/>
            <person name="Rodriguez J.C."/>
            <person name="Van S.L."/>
            <person name="Yuan L."/>
            <person name="Wang Z."/>
            <person name="Xia Z."/>
            <person name="Xiao L."/>
            <person name="Anderson O.D."/>
            <person name="Ouyang S."/>
            <person name="Liang Y."/>
            <person name="Zimin A.V."/>
            <person name="Pertea G."/>
            <person name="Qi P."/>
            <person name="Bennetzen J.L."/>
            <person name="Dai X."/>
            <person name="Dawson M.W."/>
            <person name="Muller H.G."/>
            <person name="Kugler K."/>
            <person name="Rivarola-Duarte L."/>
            <person name="Spannagl M."/>
            <person name="Mayer K.F.X."/>
            <person name="Lu F.H."/>
            <person name="Bevan M.W."/>
            <person name="Leroy P."/>
            <person name="Li P."/>
            <person name="You F.M."/>
            <person name="Sun Q."/>
            <person name="Liu Z."/>
            <person name="Lyons E."/>
            <person name="Wicker T."/>
            <person name="Salzberg S.L."/>
            <person name="Devos K.M."/>
            <person name="Dvorak J."/>
        </authorList>
    </citation>
    <scope>NUCLEOTIDE SEQUENCE [LARGE SCALE GENOMIC DNA]</scope>
    <source>
        <strain evidence="2">cv. AL8/78</strain>
    </source>
</reference>
<sequence length="73" mass="8647">MMHSWQPNLFVMRFCLSASVLQFLDGVKWACARDMLFFFLFCEMGHAVFPHYNSQLPFAWFLHETGHDVQLAF</sequence>
<organism evidence="2 3">
    <name type="scientific">Aegilops tauschii subsp. strangulata</name>
    <name type="common">Goatgrass</name>
    <dbReference type="NCBI Taxonomy" id="200361"/>
    <lineage>
        <taxon>Eukaryota</taxon>
        <taxon>Viridiplantae</taxon>
        <taxon>Streptophyta</taxon>
        <taxon>Embryophyta</taxon>
        <taxon>Tracheophyta</taxon>
        <taxon>Spermatophyta</taxon>
        <taxon>Magnoliopsida</taxon>
        <taxon>Liliopsida</taxon>
        <taxon>Poales</taxon>
        <taxon>Poaceae</taxon>
        <taxon>BOP clade</taxon>
        <taxon>Pooideae</taxon>
        <taxon>Triticodae</taxon>
        <taxon>Triticeae</taxon>
        <taxon>Triticinae</taxon>
        <taxon>Aegilops</taxon>
    </lineage>
</organism>
<dbReference type="AlphaFoldDB" id="A0A453KXS7"/>
<dbReference type="Gramene" id="AET5Gv20551400.4">
    <property type="protein sequence ID" value="AET5Gv20551400.4"/>
    <property type="gene ID" value="AET5Gv20551400"/>
</dbReference>
<feature type="chain" id="PRO_5019506267" description="Secreted protein" evidence="1">
    <location>
        <begin position="18"/>
        <end position="73"/>
    </location>
</feature>
<proteinExistence type="predicted"/>
<keyword evidence="1" id="KW-0732">Signal</keyword>
<reference evidence="3" key="2">
    <citation type="journal article" date="2017" name="Nat. Plants">
        <title>The Aegilops tauschii genome reveals multiple impacts of transposons.</title>
        <authorList>
            <person name="Zhao G."/>
            <person name="Zou C."/>
            <person name="Li K."/>
            <person name="Wang K."/>
            <person name="Li T."/>
            <person name="Gao L."/>
            <person name="Zhang X."/>
            <person name="Wang H."/>
            <person name="Yang Z."/>
            <person name="Liu X."/>
            <person name="Jiang W."/>
            <person name="Mao L."/>
            <person name="Kong X."/>
            <person name="Jiao Y."/>
            <person name="Jia J."/>
        </authorList>
    </citation>
    <scope>NUCLEOTIDE SEQUENCE [LARGE SCALE GENOMIC DNA]</scope>
    <source>
        <strain evidence="3">cv. AL8/78</strain>
    </source>
</reference>
<protein>
    <recommendedName>
        <fullName evidence="4">Secreted protein</fullName>
    </recommendedName>
</protein>
<reference evidence="3" key="1">
    <citation type="journal article" date="2014" name="Science">
        <title>Ancient hybridizations among the ancestral genomes of bread wheat.</title>
        <authorList>
            <consortium name="International Wheat Genome Sequencing Consortium,"/>
            <person name="Marcussen T."/>
            <person name="Sandve S.R."/>
            <person name="Heier L."/>
            <person name="Spannagl M."/>
            <person name="Pfeifer M."/>
            <person name="Jakobsen K.S."/>
            <person name="Wulff B.B."/>
            <person name="Steuernagel B."/>
            <person name="Mayer K.F."/>
            <person name="Olsen O.A."/>
        </authorList>
    </citation>
    <scope>NUCLEOTIDE SEQUENCE [LARGE SCALE GENOMIC DNA]</scope>
    <source>
        <strain evidence="3">cv. AL8/78</strain>
    </source>
</reference>